<evidence type="ECO:0000256" key="4">
    <source>
        <dbReference type="ARBA" id="ARBA00022692"/>
    </source>
</evidence>
<dbReference type="InParanoid" id="A0A5R8QF00"/>
<dbReference type="GO" id="GO:0005886">
    <property type="term" value="C:plasma membrane"/>
    <property type="evidence" value="ECO:0007669"/>
    <property type="project" value="UniProtKB-SubCell"/>
</dbReference>
<comment type="function">
    <text evidence="9">This protein specifically catalyzes the removal of signal peptides from prolipoproteins.</text>
</comment>
<feature type="transmembrane region" description="Helical" evidence="9">
    <location>
        <begin position="61"/>
        <end position="78"/>
    </location>
</feature>
<dbReference type="PANTHER" id="PTHR33695:SF1">
    <property type="entry name" value="LIPOPROTEIN SIGNAL PEPTIDASE"/>
    <property type="match status" value="1"/>
</dbReference>
<evidence type="ECO:0000256" key="1">
    <source>
        <dbReference type="ARBA" id="ARBA00006139"/>
    </source>
</evidence>
<feature type="transmembrane region" description="Helical" evidence="9">
    <location>
        <begin position="124"/>
        <end position="148"/>
    </location>
</feature>
<evidence type="ECO:0000256" key="9">
    <source>
        <dbReference type="HAMAP-Rule" id="MF_00161"/>
    </source>
</evidence>
<evidence type="ECO:0000256" key="6">
    <source>
        <dbReference type="ARBA" id="ARBA00022801"/>
    </source>
</evidence>
<evidence type="ECO:0000256" key="10">
    <source>
        <dbReference type="RuleBase" id="RU004181"/>
    </source>
</evidence>
<evidence type="ECO:0000313" key="11">
    <source>
        <dbReference type="EMBL" id="TLG76611.1"/>
    </source>
</evidence>
<accession>A0A5R8QF00</accession>
<evidence type="ECO:0000256" key="2">
    <source>
        <dbReference type="ARBA" id="ARBA00022475"/>
    </source>
</evidence>
<keyword evidence="5 9" id="KW-0064">Aspartyl protease</keyword>
<organism evidence="11 12">
    <name type="scientific">Culicoidibacter larvae</name>
    <dbReference type="NCBI Taxonomy" id="2579976"/>
    <lineage>
        <taxon>Bacteria</taxon>
        <taxon>Bacillati</taxon>
        <taxon>Bacillota</taxon>
        <taxon>Culicoidibacteria</taxon>
        <taxon>Culicoidibacterales</taxon>
        <taxon>Culicoidibacteraceae</taxon>
        <taxon>Culicoidibacter</taxon>
    </lineage>
</organism>
<protein>
    <recommendedName>
        <fullName evidence="9">Lipoprotein signal peptidase</fullName>
        <ecNumber evidence="9">3.4.23.36</ecNumber>
    </recommendedName>
    <alternativeName>
        <fullName evidence="9">Prolipoprotein signal peptidase</fullName>
    </alternativeName>
    <alternativeName>
        <fullName evidence="9">Signal peptidase II</fullName>
        <shortName evidence="9">SPase II</shortName>
    </alternativeName>
</protein>
<dbReference type="PRINTS" id="PR00781">
    <property type="entry name" value="LIPOSIGPTASE"/>
</dbReference>
<feature type="transmembrane region" description="Helical" evidence="9">
    <location>
        <begin position="6"/>
        <end position="24"/>
    </location>
</feature>
<keyword evidence="12" id="KW-1185">Reference proteome</keyword>
<comment type="subcellular location">
    <subcellularLocation>
        <location evidence="9">Cell membrane</location>
        <topology evidence="9">Multi-pass membrane protein</topology>
    </subcellularLocation>
</comment>
<keyword evidence="2 9" id="KW-1003">Cell membrane</keyword>
<keyword evidence="3 9" id="KW-0645">Protease</keyword>
<comment type="catalytic activity">
    <reaction evidence="9">
        <text>Release of signal peptides from bacterial membrane prolipoproteins. Hydrolyzes -Xaa-Yaa-Zaa-|-(S,diacylglyceryl)Cys-, in which Xaa is hydrophobic (preferably Leu), and Yaa (Ala or Ser) and Zaa (Gly or Ala) have small, neutral side chains.</text>
        <dbReference type="EC" id="3.4.23.36"/>
    </reaction>
</comment>
<feature type="active site" evidence="9">
    <location>
        <position position="114"/>
    </location>
</feature>
<comment type="pathway">
    <text evidence="9">Protein modification; lipoprotein biosynthesis (signal peptide cleavage).</text>
</comment>
<evidence type="ECO:0000313" key="12">
    <source>
        <dbReference type="Proteomes" id="UP000306912"/>
    </source>
</evidence>
<dbReference type="Proteomes" id="UP000306912">
    <property type="component" value="Unassembled WGS sequence"/>
</dbReference>
<dbReference type="AlphaFoldDB" id="A0A5R8QF00"/>
<dbReference type="RefSeq" id="WP_138190248.1">
    <property type="nucleotide sequence ID" value="NZ_VBWP01000002.1"/>
</dbReference>
<name>A0A5R8QF00_9FIRM</name>
<feature type="transmembrane region" description="Helical" evidence="9">
    <location>
        <begin position="85"/>
        <end position="104"/>
    </location>
</feature>
<dbReference type="GO" id="GO:0006508">
    <property type="term" value="P:proteolysis"/>
    <property type="evidence" value="ECO:0007669"/>
    <property type="project" value="UniProtKB-KW"/>
</dbReference>
<proteinExistence type="inferred from homology"/>
<evidence type="ECO:0000256" key="3">
    <source>
        <dbReference type="ARBA" id="ARBA00022670"/>
    </source>
</evidence>
<dbReference type="OrthoDB" id="9810259at2"/>
<dbReference type="PANTHER" id="PTHR33695">
    <property type="entry name" value="LIPOPROTEIN SIGNAL PEPTIDASE"/>
    <property type="match status" value="1"/>
</dbReference>
<gene>
    <name evidence="9 11" type="primary">lspA</name>
    <name evidence="11" type="ORF">FEZ08_03050</name>
</gene>
<reference evidence="11 12" key="1">
    <citation type="submission" date="2019-05" db="EMBL/GenBank/DDBJ databases">
        <title>Culicoidintestinum kansasii gen. nov., sp. nov. from the gastrointestinal tract of the biting midge, Culicoides sonorensis.</title>
        <authorList>
            <person name="Neupane S."/>
            <person name="Ghosh A."/>
            <person name="Gunther S."/>
            <person name="Martin K."/>
            <person name="Zurek L."/>
        </authorList>
    </citation>
    <scope>NUCLEOTIDE SEQUENCE [LARGE SCALE GENOMIC DNA]</scope>
    <source>
        <strain evidence="11 12">CS-1</strain>
    </source>
</reference>
<feature type="active site" evidence="9">
    <location>
        <position position="132"/>
    </location>
</feature>
<sequence>MKTWKIIVLAAIVVVIDQITKFIVVSTMQIQQQIVVIPNFFSLFFIRNTGAAFSLFEGAQWFFYLTTVIALCLFVYFIKEIGDLNIWTGIGLGMAVGGMFGNFIDRLLFGSVVDFFKFVFGGYNFAIFNVADIGLTVGIGLVVIGLIVSEMKKKKTVAE</sequence>
<dbReference type="EC" id="3.4.23.36" evidence="9"/>
<dbReference type="GO" id="GO:0004190">
    <property type="term" value="F:aspartic-type endopeptidase activity"/>
    <property type="evidence" value="ECO:0007669"/>
    <property type="project" value="UniProtKB-UniRule"/>
</dbReference>
<dbReference type="FunCoup" id="A0A5R8QF00">
    <property type="interactions" value="302"/>
</dbReference>
<feature type="transmembrane region" description="Helical" evidence="9">
    <location>
        <begin position="36"/>
        <end position="55"/>
    </location>
</feature>
<dbReference type="UniPathway" id="UPA00665"/>
<keyword evidence="4 9" id="KW-0812">Transmembrane</keyword>
<dbReference type="NCBIfam" id="TIGR00077">
    <property type="entry name" value="lspA"/>
    <property type="match status" value="1"/>
</dbReference>
<dbReference type="InterPro" id="IPR001872">
    <property type="entry name" value="Peptidase_A8"/>
</dbReference>
<evidence type="ECO:0000256" key="7">
    <source>
        <dbReference type="ARBA" id="ARBA00022989"/>
    </source>
</evidence>
<dbReference type="HAMAP" id="MF_00161">
    <property type="entry name" value="LspA"/>
    <property type="match status" value="1"/>
</dbReference>
<keyword evidence="6 9" id="KW-0378">Hydrolase</keyword>
<evidence type="ECO:0000256" key="5">
    <source>
        <dbReference type="ARBA" id="ARBA00022750"/>
    </source>
</evidence>
<keyword evidence="8 9" id="KW-0472">Membrane</keyword>
<dbReference type="EMBL" id="VBWP01000002">
    <property type="protein sequence ID" value="TLG76611.1"/>
    <property type="molecule type" value="Genomic_DNA"/>
</dbReference>
<comment type="caution">
    <text evidence="11">The sequence shown here is derived from an EMBL/GenBank/DDBJ whole genome shotgun (WGS) entry which is preliminary data.</text>
</comment>
<evidence type="ECO:0000256" key="8">
    <source>
        <dbReference type="ARBA" id="ARBA00023136"/>
    </source>
</evidence>
<comment type="similarity">
    <text evidence="1 9 10">Belongs to the peptidase A8 family.</text>
</comment>
<keyword evidence="7 9" id="KW-1133">Transmembrane helix</keyword>
<dbReference type="Pfam" id="PF01252">
    <property type="entry name" value="Peptidase_A8"/>
    <property type="match status" value="1"/>
</dbReference>